<keyword evidence="2" id="KW-1185">Reference proteome</keyword>
<gene>
    <name evidence="1" type="primary">mobB</name>
    <name evidence="1" type="ORF">JHL16_00160</name>
</gene>
<protein>
    <submittedName>
        <fullName evidence="1">Molybdopterin-guanine dinucleotide biosynthesis protein B</fullName>
    </submittedName>
</protein>
<name>A0ACC5QWK9_9HYPH</name>
<proteinExistence type="predicted"/>
<evidence type="ECO:0000313" key="2">
    <source>
        <dbReference type="Proteomes" id="UP000616151"/>
    </source>
</evidence>
<accession>A0ACC5QWK9</accession>
<dbReference type="EMBL" id="JAENHL010000003">
    <property type="protein sequence ID" value="MBK1864749.1"/>
    <property type="molecule type" value="Genomic_DNA"/>
</dbReference>
<sequence length="169" mass="18705">MTQRIIGVAGFKNAGKTTLVEKLVHELTRRGYRIATVKHAHHSFDIDHEGRDSFRHRAAGASEVAVVSRQRWAIIHELRDEEEPSFATILAKLSPCDLIIVEGYKHGDHAKIEVRNLALDHPKLAGEDGSVVAIAATGPVPDAPVPVFDRDHVEALAEFIITRMELDPK</sequence>
<evidence type="ECO:0000313" key="1">
    <source>
        <dbReference type="EMBL" id="MBK1864749.1"/>
    </source>
</evidence>
<reference evidence="1" key="1">
    <citation type="submission" date="2021-01" db="EMBL/GenBank/DDBJ databases">
        <authorList>
            <person name="Sun Q."/>
        </authorList>
    </citation>
    <scope>NUCLEOTIDE SEQUENCE</scope>
    <source>
        <strain evidence="1">YIM B02566</strain>
    </source>
</reference>
<organism evidence="1 2">
    <name type="scientific">Taklimakanibacter albus</name>
    <dbReference type="NCBI Taxonomy" id="2800327"/>
    <lineage>
        <taxon>Bacteria</taxon>
        <taxon>Pseudomonadati</taxon>
        <taxon>Pseudomonadota</taxon>
        <taxon>Alphaproteobacteria</taxon>
        <taxon>Hyphomicrobiales</taxon>
        <taxon>Aestuariivirgaceae</taxon>
        <taxon>Taklimakanibacter</taxon>
    </lineage>
</organism>
<comment type="caution">
    <text evidence="1">The sequence shown here is derived from an EMBL/GenBank/DDBJ whole genome shotgun (WGS) entry which is preliminary data.</text>
</comment>
<dbReference type="Proteomes" id="UP000616151">
    <property type="component" value="Unassembled WGS sequence"/>
</dbReference>